<evidence type="ECO:0000313" key="2">
    <source>
        <dbReference type="EMBL" id="AJR04782.1"/>
    </source>
</evidence>
<dbReference type="AlphaFoldDB" id="A0A0C5WF06"/>
<organism evidence="2 3">
    <name type="scientific">Siansivirga zeaxanthinifaciens CC-SAMT-1</name>
    <dbReference type="NCBI Taxonomy" id="1454006"/>
    <lineage>
        <taxon>Bacteria</taxon>
        <taxon>Pseudomonadati</taxon>
        <taxon>Bacteroidota</taxon>
        <taxon>Flavobacteriia</taxon>
        <taxon>Flavobacteriales</taxon>
        <taxon>Flavobacteriaceae</taxon>
        <taxon>Siansivirga</taxon>
    </lineage>
</organism>
<proteinExistence type="predicted"/>
<dbReference type="Proteomes" id="UP000032229">
    <property type="component" value="Chromosome"/>
</dbReference>
<dbReference type="HOGENOM" id="CLU_2773623_0_0_10"/>
<feature type="signal peptide" evidence="1">
    <location>
        <begin position="1"/>
        <end position="18"/>
    </location>
</feature>
<dbReference type="RefSeq" id="WP_044637679.1">
    <property type="nucleotide sequence ID" value="NZ_CP007202.1"/>
</dbReference>
<dbReference type="EMBL" id="CP007202">
    <property type="protein sequence ID" value="AJR04782.1"/>
    <property type="molecule type" value="Genomic_DNA"/>
</dbReference>
<name>A0A0C5WF06_9FLAO</name>
<gene>
    <name evidence="2" type="ORF">AW14_04315</name>
</gene>
<protein>
    <submittedName>
        <fullName evidence="2">Uncharacterized protein</fullName>
    </submittedName>
</protein>
<keyword evidence="1" id="KW-0732">Signal</keyword>
<reference evidence="2 3" key="1">
    <citation type="submission" date="2014-02" db="EMBL/GenBank/DDBJ databases">
        <authorList>
            <person name="Young C.-C."/>
            <person name="Hameed A."/>
            <person name="Huang H.-C."/>
            <person name="Shahina M."/>
        </authorList>
    </citation>
    <scope>NUCLEOTIDE SEQUENCE [LARGE SCALE GENOMIC DNA]</scope>
    <source>
        <strain evidence="2 3">CC-SAMT-1</strain>
    </source>
</reference>
<sequence length="69" mass="7664">MKKVFSIMALVVLFSANAQTDCKSYAKKAMQAEFMAYGFDSQEAVNEAIDYYYNACTEAGGDIENPVFI</sequence>
<keyword evidence="3" id="KW-1185">Reference proteome</keyword>
<evidence type="ECO:0000256" key="1">
    <source>
        <dbReference type="SAM" id="SignalP"/>
    </source>
</evidence>
<dbReference type="STRING" id="1454006.AW14_04315"/>
<accession>A0A0C5WF06</accession>
<dbReference type="KEGG" id="sze:AW14_04315"/>
<evidence type="ECO:0000313" key="3">
    <source>
        <dbReference type="Proteomes" id="UP000032229"/>
    </source>
</evidence>
<feature type="chain" id="PRO_5002195156" evidence="1">
    <location>
        <begin position="19"/>
        <end position="69"/>
    </location>
</feature>